<evidence type="ECO:0000259" key="8">
    <source>
        <dbReference type="PROSITE" id="PS50893"/>
    </source>
</evidence>
<keyword evidence="4 10" id="KW-0067">ATP-binding</keyword>
<evidence type="ECO:0000256" key="3">
    <source>
        <dbReference type="ARBA" id="ARBA00022741"/>
    </source>
</evidence>
<dbReference type="SUPFAM" id="SSF52540">
    <property type="entry name" value="P-loop containing nucleoside triphosphate hydrolases"/>
    <property type="match status" value="1"/>
</dbReference>
<sequence length="596" mass="69100">MREKEKSKKIFEVFKVLYHYTPVATFILILNGIVSAITPTIQVICEAYFLDCVTRVLLKKQSVNSIYISVGLISLLLCYQFIMPIFMKLHQTRVENSLRKDFRTKITKRKSLLLYRYIDNSKTMDLIERVVRDCEKRQLEIFTDTMNLANLILRCLGIILILFVRIWWVTLVITAITIPLFILAMKSGKANYEASVEVTKISRRYNYFKDVLIGKNSVPERALFGYGKKMNAIWMQDYEKARKTQLRTEKLWFFKMKAGGVITACISILVLFPLMYETKQGLITIGMFIALTNAIFNLIQEMSWNLTAQMDKLAKNQEYMREYTEFFNLETEDETHQYKGKEFNLESIEFKNVKFKYPTSECYILNGVSFKVEKGKHYAFVGKNGSGKTTIIKLLTGLYRDYEGEILVNDKSLKDYTRAEINAFCSVVFQDFAKYSLTIRDNIALGDINNIHEKTLDSRIDKIMEDMDLKGICNTKDGINMLLGKIKEGGVDLSGGEWQKLVMARGAINNSPLKILDEPTSALDPINESEMYRRFEKISKNNTVILISHRLGSTYLADKIFVLDEGKIVEQGEHEYLMGIGKLYYNMYNMQRSWYI</sequence>
<dbReference type="Proteomes" id="UP000199659">
    <property type="component" value="Unassembled WGS sequence"/>
</dbReference>
<dbReference type="InterPro" id="IPR003439">
    <property type="entry name" value="ABC_transporter-like_ATP-bd"/>
</dbReference>
<evidence type="ECO:0000256" key="2">
    <source>
        <dbReference type="ARBA" id="ARBA00022692"/>
    </source>
</evidence>
<dbReference type="InterPro" id="IPR036640">
    <property type="entry name" value="ABC1_TM_sf"/>
</dbReference>
<dbReference type="GO" id="GO:0016887">
    <property type="term" value="F:ATP hydrolysis activity"/>
    <property type="evidence" value="ECO:0007669"/>
    <property type="project" value="InterPro"/>
</dbReference>
<dbReference type="InterPro" id="IPR003593">
    <property type="entry name" value="AAA+_ATPase"/>
</dbReference>
<dbReference type="Pfam" id="PF00664">
    <property type="entry name" value="ABC_membrane"/>
    <property type="match status" value="1"/>
</dbReference>
<evidence type="ECO:0000259" key="9">
    <source>
        <dbReference type="PROSITE" id="PS50929"/>
    </source>
</evidence>
<evidence type="ECO:0000256" key="6">
    <source>
        <dbReference type="ARBA" id="ARBA00023136"/>
    </source>
</evidence>
<gene>
    <name evidence="10" type="ORF">SAMN05661086_02245</name>
</gene>
<dbReference type="SUPFAM" id="SSF90123">
    <property type="entry name" value="ABC transporter transmembrane region"/>
    <property type="match status" value="1"/>
</dbReference>
<dbReference type="InterPro" id="IPR039421">
    <property type="entry name" value="Type_1_exporter"/>
</dbReference>
<dbReference type="SMART" id="SM00382">
    <property type="entry name" value="AAA"/>
    <property type="match status" value="1"/>
</dbReference>
<evidence type="ECO:0000256" key="7">
    <source>
        <dbReference type="SAM" id="Phobius"/>
    </source>
</evidence>
<keyword evidence="3" id="KW-0547">Nucleotide-binding</keyword>
<dbReference type="GO" id="GO:0005886">
    <property type="term" value="C:plasma membrane"/>
    <property type="evidence" value="ECO:0007669"/>
    <property type="project" value="UniProtKB-SubCell"/>
</dbReference>
<feature type="transmembrane region" description="Helical" evidence="7">
    <location>
        <begin position="66"/>
        <end position="87"/>
    </location>
</feature>
<keyword evidence="6 7" id="KW-0472">Membrane</keyword>
<feature type="domain" description="ABC transporter" evidence="8">
    <location>
        <begin position="348"/>
        <end position="590"/>
    </location>
</feature>
<evidence type="ECO:0000256" key="1">
    <source>
        <dbReference type="ARBA" id="ARBA00004651"/>
    </source>
</evidence>
<dbReference type="AlphaFoldDB" id="A0A1I6K799"/>
<dbReference type="STRING" id="37658.SAMN05661086_02245"/>
<keyword evidence="11" id="KW-1185">Reference proteome</keyword>
<feature type="transmembrane region" description="Helical" evidence="7">
    <location>
        <begin position="20"/>
        <end position="45"/>
    </location>
</feature>
<feature type="domain" description="ABC transmembrane type-1" evidence="9">
    <location>
        <begin position="53"/>
        <end position="304"/>
    </location>
</feature>
<feature type="transmembrane region" description="Helical" evidence="7">
    <location>
        <begin position="151"/>
        <end position="184"/>
    </location>
</feature>
<dbReference type="CDD" id="cd03228">
    <property type="entry name" value="ABCC_MRP_Like"/>
    <property type="match status" value="1"/>
</dbReference>
<feature type="transmembrane region" description="Helical" evidence="7">
    <location>
        <begin position="252"/>
        <end position="276"/>
    </location>
</feature>
<keyword evidence="5 7" id="KW-1133">Transmembrane helix</keyword>
<evidence type="ECO:0000313" key="10">
    <source>
        <dbReference type="EMBL" id="SFR87034.1"/>
    </source>
</evidence>
<dbReference type="GO" id="GO:0005524">
    <property type="term" value="F:ATP binding"/>
    <property type="evidence" value="ECO:0007669"/>
    <property type="project" value="UniProtKB-KW"/>
</dbReference>
<dbReference type="PROSITE" id="PS50893">
    <property type="entry name" value="ABC_TRANSPORTER_2"/>
    <property type="match status" value="1"/>
</dbReference>
<dbReference type="GO" id="GO:0015421">
    <property type="term" value="F:ABC-type oligopeptide transporter activity"/>
    <property type="evidence" value="ECO:0007669"/>
    <property type="project" value="TreeGrafter"/>
</dbReference>
<feature type="transmembrane region" description="Helical" evidence="7">
    <location>
        <begin position="282"/>
        <end position="299"/>
    </location>
</feature>
<evidence type="ECO:0000256" key="5">
    <source>
        <dbReference type="ARBA" id="ARBA00022989"/>
    </source>
</evidence>
<evidence type="ECO:0000313" key="11">
    <source>
        <dbReference type="Proteomes" id="UP000199659"/>
    </source>
</evidence>
<dbReference type="PANTHER" id="PTHR43394:SF1">
    <property type="entry name" value="ATP-BINDING CASSETTE SUB-FAMILY B MEMBER 10, MITOCHONDRIAL"/>
    <property type="match status" value="1"/>
</dbReference>
<reference evidence="10 11" key="1">
    <citation type="submission" date="2016-10" db="EMBL/GenBank/DDBJ databases">
        <authorList>
            <person name="de Groot N.N."/>
        </authorList>
    </citation>
    <scope>NUCLEOTIDE SEQUENCE [LARGE SCALE GENOMIC DNA]</scope>
    <source>
        <strain evidence="10 11">743A</strain>
    </source>
</reference>
<proteinExistence type="predicted"/>
<dbReference type="Gene3D" id="1.20.1560.10">
    <property type="entry name" value="ABC transporter type 1, transmembrane domain"/>
    <property type="match status" value="1"/>
</dbReference>
<protein>
    <submittedName>
        <fullName evidence="10">ATP-binding cassette, subfamily B</fullName>
    </submittedName>
</protein>
<dbReference type="InterPro" id="IPR011527">
    <property type="entry name" value="ABC1_TM_dom"/>
</dbReference>
<dbReference type="PANTHER" id="PTHR43394">
    <property type="entry name" value="ATP-DEPENDENT PERMEASE MDL1, MITOCHONDRIAL"/>
    <property type="match status" value="1"/>
</dbReference>
<evidence type="ECO:0000256" key="4">
    <source>
        <dbReference type="ARBA" id="ARBA00022840"/>
    </source>
</evidence>
<comment type="subcellular location">
    <subcellularLocation>
        <location evidence="1">Cell membrane</location>
        <topology evidence="1">Multi-pass membrane protein</topology>
    </subcellularLocation>
</comment>
<dbReference type="PROSITE" id="PS50929">
    <property type="entry name" value="ABC_TM1F"/>
    <property type="match status" value="1"/>
</dbReference>
<dbReference type="Pfam" id="PF00005">
    <property type="entry name" value="ABC_tran"/>
    <property type="match status" value="1"/>
</dbReference>
<dbReference type="InterPro" id="IPR017871">
    <property type="entry name" value="ABC_transporter-like_CS"/>
</dbReference>
<dbReference type="PROSITE" id="PS00211">
    <property type="entry name" value="ABC_TRANSPORTER_1"/>
    <property type="match status" value="1"/>
</dbReference>
<dbReference type="EMBL" id="FOYZ01000008">
    <property type="protein sequence ID" value="SFR87034.1"/>
    <property type="molecule type" value="Genomic_DNA"/>
</dbReference>
<keyword evidence="2 7" id="KW-0812">Transmembrane</keyword>
<accession>A0A1I6K799</accession>
<name>A0A1I6K799_9FIRM</name>
<organism evidence="10 11">
    <name type="scientific">Anaeromicropila populeti</name>
    <dbReference type="NCBI Taxonomy" id="37658"/>
    <lineage>
        <taxon>Bacteria</taxon>
        <taxon>Bacillati</taxon>
        <taxon>Bacillota</taxon>
        <taxon>Clostridia</taxon>
        <taxon>Lachnospirales</taxon>
        <taxon>Lachnospiraceae</taxon>
        <taxon>Anaeromicropila</taxon>
    </lineage>
</organism>
<dbReference type="InterPro" id="IPR027417">
    <property type="entry name" value="P-loop_NTPase"/>
</dbReference>
<dbReference type="Gene3D" id="3.40.50.300">
    <property type="entry name" value="P-loop containing nucleotide triphosphate hydrolases"/>
    <property type="match status" value="1"/>
</dbReference>